<organism evidence="2 3">
    <name type="scientific">Tetrahymena thermophila (strain SB210)</name>
    <dbReference type="NCBI Taxonomy" id="312017"/>
    <lineage>
        <taxon>Eukaryota</taxon>
        <taxon>Sar</taxon>
        <taxon>Alveolata</taxon>
        <taxon>Ciliophora</taxon>
        <taxon>Intramacronucleata</taxon>
        <taxon>Oligohymenophorea</taxon>
        <taxon>Hymenostomatida</taxon>
        <taxon>Tetrahymenina</taxon>
        <taxon>Tetrahymenidae</taxon>
        <taxon>Tetrahymena</taxon>
    </lineage>
</organism>
<dbReference type="InParanoid" id="I7MDH5"/>
<dbReference type="AlphaFoldDB" id="I7MDH5"/>
<evidence type="ECO:0000313" key="3">
    <source>
        <dbReference type="Proteomes" id="UP000009168"/>
    </source>
</evidence>
<name>I7MDH5_TETTS</name>
<accession>I7MDH5</accession>
<reference evidence="3" key="1">
    <citation type="journal article" date="2006" name="PLoS Biol.">
        <title>Macronuclear genome sequence of the ciliate Tetrahymena thermophila, a model eukaryote.</title>
        <authorList>
            <person name="Eisen J.A."/>
            <person name="Coyne R.S."/>
            <person name="Wu M."/>
            <person name="Wu D."/>
            <person name="Thiagarajan M."/>
            <person name="Wortman J.R."/>
            <person name="Badger J.H."/>
            <person name="Ren Q."/>
            <person name="Amedeo P."/>
            <person name="Jones K.M."/>
            <person name="Tallon L.J."/>
            <person name="Delcher A.L."/>
            <person name="Salzberg S.L."/>
            <person name="Silva J.C."/>
            <person name="Haas B.J."/>
            <person name="Majoros W.H."/>
            <person name="Farzad M."/>
            <person name="Carlton J.M."/>
            <person name="Smith R.K. Jr."/>
            <person name="Garg J."/>
            <person name="Pearlman R.E."/>
            <person name="Karrer K.M."/>
            <person name="Sun L."/>
            <person name="Manning G."/>
            <person name="Elde N.C."/>
            <person name="Turkewitz A.P."/>
            <person name="Asai D.J."/>
            <person name="Wilkes D.E."/>
            <person name="Wang Y."/>
            <person name="Cai H."/>
            <person name="Collins K."/>
            <person name="Stewart B.A."/>
            <person name="Lee S.R."/>
            <person name="Wilamowska K."/>
            <person name="Weinberg Z."/>
            <person name="Ruzzo W.L."/>
            <person name="Wloga D."/>
            <person name="Gaertig J."/>
            <person name="Frankel J."/>
            <person name="Tsao C.-C."/>
            <person name="Gorovsky M.A."/>
            <person name="Keeling P.J."/>
            <person name="Waller R.F."/>
            <person name="Patron N.J."/>
            <person name="Cherry J.M."/>
            <person name="Stover N.A."/>
            <person name="Krieger C.J."/>
            <person name="del Toro C."/>
            <person name="Ryder H.F."/>
            <person name="Williamson S.C."/>
            <person name="Barbeau R.A."/>
            <person name="Hamilton E.P."/>
            <person name="Orias E."/>
        </authorList>
    </citation>
    <scope>NUCLEOTIDE SEQUENCE [LARGE SCALE GENOMIC DNA]</scope>
    <source>
        <strain evidence="3">SB210</strain>
    </source>
</reference>
<dbReference type="RefSeq" id="XP_001007843.1">
    <property type="nucleotide sequence ID" value="XM_001007843.3"/>
</dbReference>
<proteinExistence type="predicted"/>
<dbReference type="EMBL" id="GG662853">
    <property type="protein sequence ID" value="EAR87598.1"/>
    <property type="molecule type" value="Genomic_DNA"/>
</dbReference>
<feature type="compositionally biased region" description="Low complexity" evidence="1">
    <location>
        <begin position="259"/>
        <end position="279"/>
    </location>
</feature>
<evidence type="ECO:0000256" key="1">
    <source>
        <dbReference type="SAM" id="MobiDB-lite"/>
    </source>
</evidence>
<evidence type="ECO:0000313" key="2">
    <source>
        <dbReference type="EMBL" id="EAR87598.1"/>
    </source>
</evidence>
<dbReference type="HOGENOM" id="CLU_664797_0_0_1"/>
<sequence>MSFPKSFGFYEDLKNFTLCITQKSNNQVGFISNALQIHPTIKSCGDNIVNISFSHQYGGEITSFTLQYQKKNPAVELEVKSINGVNNINSNVVFHQEVKTINSTQIYTNSLNYYSVNHFFNINQEKDSFSINFQIESPNQRTDYSYTFYLGQFNALPLKQQQQQQIDLIVKHEQEDENLKRLSQSPLNDHNHNQNDEALSTKSHSPIQEETLYGHYCIPQVIPTTTVTTQTRTTIQDQMKIEDNVETSFARQRKGSKVSSSSNFNNNSEESQSTEFQNNKKSKFDKKNVVKNFVKAFDSFFLDSHNDQLVMNIAQIQSRDQLKKYKFAYEKLEKSMKYNNKMIIAIIYSEYKDIFQHFLQTEADKWIQNSSVFDKEAHRAILKDYIRAAENPRDIPKIVNLRIRNRDANCKLNL</sequence>
<dbReference type="Proteomes" id="UP000009168">
    <property type="component" value="Unassembled WGS sequence"/>
</dbReference>
<dbReference type="KEGG" id="tet:TTHERM_00071050"/>
<gene>
    <name evidence="2" type="ORF">TTHERM_00071050</name>
</gene>
<keyword evidence="3" id="KW-1185">Reference proteome</keyword>
<feature type="region of interest" description="Disordered" evidence="1">
    <location>
        <begin position="247"/>
        <end position="281"/>
    </location>
</feature>
<feature type="region of interest" description="Disordered" evidence="1">
    <location>
        <begin position="183"/>
        <end position="203"/>
    </location>
</feature>
<dbReference type="Pfam" id="PF14536">
    <property type="entry name" value="DUF4441"/>
    <property type="match status" value="1"/>
</dbReference>
<protein>
    <submittedName>
        <fullName evidence="2">Uncharacterized protein</fullName>
    </submittedName>
</protein>
<dbReference type="GeneID" id="7832588"/>
<dbReference type="InterPro" id="IPR028008">
    <property type="entry name" value="DUF4441"/>
</dbReference>